<dbReference type="InterPro" id="IPR023296">
    <property type="entry name" value="Glyco_hydro_beta-prop_sf"/>
</dbReference>
<dbReference type="Proteomes" id="UP001239085">
    <property type="component" value="Unassembled WGS sequence"/>
</dbReference>
<dbReference type="Pfam" id="PF04616">
    <property type="entry name" value="Glyco_hydro_43"/>
    <property type="match status" value="1"/>
</dbReference>
<evidence type="ECO:0000256" key="3">
    <source>
        <dbReference type="ARBA" id="ARBA00023295"/>
    </source>
</evidence>
<dbReference type="PANTHER" id="PTHR42812">
    <property type="entry name" value="BETA-XYLOSIDASE"/>
    <property type="match status" value="1"/>
</dbReference>
<comment type="caution">
    <text evidence="6">The sequence shown here is derived from an EMBL/GenBank/DDBJ whole genome shotgun (WGS) entry which is preliminary data.</text>
</comment>
<sequence>MPNDRQPAAPTALVDAARHPIIPGFYPDPTICRVGDDHYIAQSSFEYSPGVPLWHSSDLLEWRQVGHALDGDPLFPAGRARASGGVYAPTLRHHDGRFWMITTDVSGDAGQLLTTAPAIEGPWGPALLIEGIRGIDPDIAWDDRGNCYVTFSSNDPRVTGIGQVRIDPERGIALEDPRPITRGTGLAHPEAPHLFRRGDWWYLLYAEGGTERGHCVSVGRSASPTGPFELFDGNPIFTRRSTVFPVQNAGHGDLVERADGTWAMVYLGVRPHGGTPLYHVNGRETFLAGVDWQDDWPVVVPDRFRIPPPETAFTDRFDQPDLDVRWVSPGAAPDAIAIPLPGGGIEIRPDAITDAGQAEAAPSLLAVRARDRTWRFEADASGLDGAALRVRMDDRHWAELRLVDGHAEVELAIGPVRQVLAISQPLAAPVTLRTEAVDGTFGGPDDLVFSVADAAGEQELVRIDGRYLSTEVASGFVGRVIGLRATISPVRFAEVRYAPTAHSAH</sequence>
<dbReference type="Pfam" id="PF17851">
    <property type="entry name" value="GH43_C2"/>
    <property type="match status" value="1"/>
</dbReference>
<proteinExistence type="inferred from homology"/>
<reference evidence="6 7" key="1">
    <citation type="submission" date="2023-07" db="EMBL/GenBank/DDBJ databases">
        <title>Comparative genomics of wheat-associated soil bacteria to identify genetic determinants of phenazine resistance.</title>
        <authorList>
            <person name="Mouncey N."/>
        </authorList>
    </citation>
    <scope>NUCLEOTIDE SEQUENCE [LARGE SCALE GENOMIC DNA]</scope>
    <source>
        <strain evidence="6 7">W2I7</strain>
    </source>
</reference>
<dbReference type="SUPFAM" id="SSF75005">
    <property type="entry name" value="Arabinanase/levansucrase/invertase"/>
    <property type="match status" value="1"/>
</dbReference>
<organism evidence="6 7">
    <name type="scientific">Microbacterium murale</name>
    <dbReference type="NCBI Taxonomy" id="1081040"/>
    <lineage>
        <taxon>Bacteria</taxon>
        <taxon>Bacillati</taxon>
        <taxon>Actinomycetota</taxon>
        <taxon>Actinomycetes</taxon>
        <taxon>Micrococcales</taxon>
        <taxon>Microbacteriaceae</taxon>
        <taxon>Microbacterium</taxon>
    </lineage>
</organism>
<evidence type="ECO:0000256" key="2">
    <source>
        <dbReference type="ARBA" id="ARBA00022801"/>
    </source>
</evidence>
<keyword evidence="7" id="KW-1185">Reference proteome</keyword>
<evidence type="ECO:0000313" key="6">
    <source>
        <dbReference type="EMBL" id="MDQ0644619.1"/>
    </source>
</evidence>
<dbReference type="Gene3D" id="2.115.10.20">
    <property type="entry name" value="Glycosyl hydrolase domain, family 43"/>
    <property type="match status" value="1"/>
</dbReference>
<comment type="similarity">
    <text evidence="1 4">Belongs to the glycosyl hydrolase 43 family.</text>
</comment>
<dbReference type="InterPro" id="IPR006710">
    <property type="entry name" value="Glyco_hydro_43"/>
</dbReference>
<evidence type="ECO:0000256" key="1">
    <source>
        <dbReference type="ARBA" id="ARBA00009865"/>
    </source>
</evidence>
<dbReference type="SUPFAM" id="SSF49899">
    <property type="entry name" value="Concanavalin A-like lectins/glucanases"/>
    <property type="match status" value="1"/>
</dbReference>
<keyword evidence="2 4" id="KW-0378">Hydrolase</keyword>
<dbReference type="InterPro" id="IPR013320">
    <property type="entry name" value="ConA-like_dom_sf"/>
</dbReference>
<dbReference type="RefSeq" id="WP_307362544.1">
    <property type="nucleotide sequence ID" value="NZ_JAUSXK010000001.1"/>
</dbReference>
<dbReference type="GO" id="GO:0009044">
    <property type="term" value="F:xylan 1,4-beta-xylosidase activity"/>
    <property type="evidence" value="ECO:0007669"/>
    <property type="project" value="UniProtKB-EC"/>
</dbReference>
<accession>A0ABU0PDB6</accession>
<dbReference type="EC" id="3.2.1.37" evidence="6"/>
<evidence type="ECO:0000256" key="4">
    <source>
        <dbReference type="RuleBase" id="RU361187"/>
    </source>
</evidence>
<keyword evidence="3 4" id="KW-0326">Glycosidase</keyword>
<dbReference type="Gene3D" id="2.60.120.200">
    <property type="match status" value="1"/>
</dbReference>
<dbReference type="CDD" id="cd18617">
    <property type="entry name" value="GH43_XynB-like"/>
    <property type="match status" value="1"/>
</dbReference>
<dbReference type="InterPro" id="IPR041542">
    <property type="entry name" value="GH43_C2"/>
</dbReference>
<dbReference type="InterPro" id="IPR051795">
    <property type="entry name" value="Glycosyl_Hydrlase_43"/>
</dbReference>
<dbReference type="EMBL" id="JAUSXK010000001">
    <property type="protein sequence ID" value="MDQ0644619.1"/>
    <property type="molecule type" value="Genomic_DNA"/>
</dbReference>
<evidence type="ECO:0000313" key="7">
    <source>
        <dbReference type="Proteomes" id="UP001239085"/>
    </source>
</evidence>
<dbReference type="PANTHER" id="PTHR42812:SF12">
    <property type="entry name" value="BETA-XYLOSIDASE-RELATED"/>
    <property type="match status" value="1"/>
</dbReference>
<feature type="domain" description="Beta-xylosidase C-terminal Concanavalin A-like" evidence="5">
    <location>
        <begin position="315"/>
        <end position="486"/>
    </location>
</feature>
<evidence type="ECO:0000259" key="5">
    <source>
        <dbReference type="Pfam" id="PF17851"/>
    </source>
</evidence>
<gene>
    <name evidence="6" type="ORF">QFZ46_002779</name>
</gene>
<protein>
    <submittedName>
        <fullName evidence="6">Xylan 1,4-beta-xylosidase</fullName>
        <ecNumber evidence="6">3.2.1.37</ecNumber>
    </submittedName>
</protein>
<name>A0ABU0PDB6_9MICO</name>